<keyword evidence="1" id="KW-0472">Membrane</keyword>
<dbReference type="InterPro" id="IPR012902">
    <property type="entry name" value="N_methyl_site"/>
</dbReference>
<sequence>MKHVSGKLAGFTLLEILIAMTILFAAITSGLYAFQNALDATKKSSDILKLLSPVAILQRDIKEQLFANKYTGKGRFDDIAYSWEATLSQAVAPAQQIDADSGVLMVYHPRFSLFNVSLTLEYQGNQRNLNYQELTWLPLAQGTQVLP</sequence>
<gene>
    <name evidence="2" type="ORF">BAL341_3548</name>
</gene>
<proteinExistence type="predicted"/>
<accession>A0A486XW23</accession>
<reference evidence="2" key="1">
    <citation type="submission" date="2019-04" db="EMBL/GenBank/DDBJ databases">
        <authorList>
            <person name="Brambilla D."/>
        </authorList>
    </citation>
    <scope>NUCLEOTIDE SEQUENCE</scope>
    <source>
        <strain evidence="2">BAL1</strain>
    </source>
</reference>
<protein>
    <recommendedName>
        <fullName evidence="3">Prepilin-type N-terminal cleavage/methylation domain-containing protein</fullName>
    </recommendedName>
</protein>
<name>A0A486XW23_9GAMM</name>
<dbReference type="AlphaFoldDB" id="A0A486XW23"/>
<organism evidence="2">
    <name type="scientific">Rheinheimera sp. BAL341</name>
    <dbReference type="NCBI Taxonomy" id="1708203"/>
    <lineage>
        <taxon>Bacteria</taxon>
        <taxon>Pseudomonadati</taxon>
        <taxon>Pseudomonadota</taxon>
        <taxon>Gammaproteobacteria</taxon>
        <taxon>Chromatiales</taxon>
        <taxon>Chromatiaceae</taxon>
        <taxon>Rheinheimera</taxon>
    </lineage>
</organism>
<evidence type="ECO:0000313" key="2">
    <source>
        <dbReference type="EMBL" id="VHO06534.1"/>
    </source>
</evidence>
<keyword evidence="1" id="KW-1133">Transmembrane helix</keyword>
<dbReference type="NCBIfam" id="TIGR02532">
    <property type="entry name" value="IV_pilin_GFxxxE"/>
    <property type="match status" value="1"/>
</dbReference>
<dbReference type="PROSITE" id="PS00409">
    <property type="entry name" value="PROKAR_NTER_METHYL"/>
    <property type="match status" value="1"/>
</dbReference>
<keyword evidence="1" id="KW-0812">Transmembrane</keyword>
<evidence type="ECO:0000256" key="1">
    <source>
        <dbReference type="SAM" id="Phobius"/>
    </source>
</evidence>
<feature type="transmembrane region" description="Helical" evidence="1">
    <location>
        <begin position="12"/>
        <end position="34"/>
    </location>
</feature>
<dbReference type="EMBL" id="CAAJGR010000034">
    <property type="protein sequence ID" value="VHO06534.1"/>
    <property type="molecule type" value="Genomic_DNA"/>
</dbReference>
<evidence type="ECO:0008006" key="3">
    <source>
        <dbReference type="Google" id="ProtNLM"/>
    </source>
</evidence>